<name>A0AAD4BYX8_BOLED</name>
<dbReference type="GO" id="GO:0005737">
    <property type="term" value="C:cytoplasm"/>
    <property type="evidence" value="ECO:0007669"/>
    <property type="project" value="TreeGrafter"/>
</dbReference>
<evidence type="ECO:0000313" key="3">
    <source>
        <dbReference type="EMBL" id="KAF8443864.1"/>
    </source>
</evidence>
<keyword evidence="4" id="KW-1185">Reference proteome</keyword>
<evidence type="ECO:0000259" key="1">
    <source>
        <dbReference type="Pfam" id="PF23571"/>
    </source>
</evidence>
<evidence type="ECO:0000259" key="2">
    <source>
        <dbReference type="Pfam" id="PF23572"/>
    </source>
</evidence>
<dbReference type="InterPro" id="IPR004993">
    <property type="entry name" value="GH3"/>
</dbReference>
<accession>A0AAD4BYX8</accession>
<protein>
    <submittedName>
        <fullName evidence="3">GH3 auxin-responsive promoter</fullName>
    </submittedName>
</protein>
<gene>
    <name evidence="3" type="ORF">L210DRAFT_3098620</name>
</gene>
<reference evidence="3" key="2">
    <citation type="journal article" date="2020" name="Nat. Commun.">
        <title>Large-scale genome sequencing of mycorrhizal fungi provides insights into the early evolution of symbiotic traits.</title>
        <authorList>
            <person name="Miyauchi S."/>
            <person name="Kiss E."/>
            <person name="Kuo A."/>
            <person name="Drula E."/>
            <person name="Kohler A."/>
            <person name="Sanchez-Garcia M."/>
            <person name="Morin E."/>
            <person name="Andreopoulos B."/>
            <person name="Barry K.W."/>
            <person name="Bonito G."/>
            <person name="Buee M."/>
            <person name="Carver A."/>
            <person name="Chen C."/>
            <person name="Cichocki N."/>
            <person name="Clum A."/>
            <person name="Culley D."/>
            <person name="Crous P.W."/>
            <person name="Fauchery L."/>
            <person name="Girlanda M."/>
            <person name="Hayes R.D."/>
            <person name="Keri Z."/>
            <person name="LaButti K."/>
            <person name="Lipzen A."/>
            <person name="Lombard V."/>
            <person name="Magnuson J."/>
            <person name="Maillard F."/>
            <person name="Murat C."/>
            <person name="Nolan M."/>
            <person name="Ohm R.A."/>
            <person name="Pangilinan J."/>
            <person name="Pereira M.F."/>
            <person name="Perotto S."/>
            <person name="Peter M."/>
            <person name="Pfister S."/>
            <person name="Riley R."/>
            <person name="Sitrit Y."/>
            <person name="Stielow J.B."/>
            <person name="Szollosi G."/>
            <person name="Zifcakova L."/>
            <person name="Stursova M."/>
            <person name="Spatafora J.W."/>
            <person name="Tedersoo L."/>
            <person name="Vaario L.M."/>
            <person name="Yamada A."/>
            <person name="Yan M."/>
            <person name="Wang P."/>
            <person name="Xu J."/>
            <person name="Bruns T."/>
            <person name="Baldrian P."/>
            <person name="Vilgalys R."/>
            <person name="Dunand C."/>
            <person name="Henrissat B."/>
            <person name="Grigoriev I.V."/>
            <person name="Hibbett D."/>
            <person name="Nagy L.G."/>
            <person name="Martin F.M."/>
        </authorList>
    </citation>
    <scope>NUCLEOTIDE SEQUENCE</scope>
    <source>
        <strain evidence="3">BED1</strain>
    </source>
</reference>
<proteinExistence type="predicted"/>
<organism evidence="3 4">
    <name type="scientific">Boletus edulis BED1</name>
    <dbReference type="NCBI Taxonomy" id="1328754"/>
    <lineage>
        <taxon>Eukaryota</taxon>
        <taxon>Fungi</taxon>
        <taxon>Dikarya</taxon>
        <taxon>Basidiomycota</taxon>
        <taxon>Agaricomycotina</taxon>
        <taxon>Agaricomycetes</taxon>
        <taxon>Agaricomycetidae</taxon>
        <taxon>Boletales</taxon>
        <taxon>Boletineae</taxon>
        <taxon>Boletaceae</taxon>
        <taxon>Boletoideae</taxon>
        <taxon>Boletus</taxon>
    </lineage>
</organism>
<dbReference type="Pfam" id="PF03321">
    <property type="entry name" value="GH3"/>
    <property type="match status" value="1"/>
</dbReference>
<dbReference type="InterPro" id="IPR055377">
    <property type="entry name" value="GH3_M"/>
</dbReference>
<feature type="domain" description="GH3 C-terminal" evidence="2">
    <location>
        <begin position="477"/>
        <end position="573"/>
    </location>
</feature>
<dbReference type="GO" id="GO:0016881">
    <property type="term" value="F:acid-amino acid ligase activity"/>
    <property type="evidence" value="ECO:0007669"/>
    <property type="project" value="TreeGrafter"/>
</dbReference>
<comment type="caution">
    <text evidence="3">The sequence shown here is derived from an EMBL/GenBank/DDBJ whole genome shotgun (WGS) entry which is preliminary data.</text>
</comment>
<dbReference type="AlphaFoldDB" id="A0AAD4BYX8"/>
<sequence length="595" mass="66277">MTGSSIPGTIPALTPELLDRLRERVHNTLLYIISKNKHTRYVRECPVFNDFRSTLDALGDSNDVVHDDTLLESFRAAVPLTSYDSYEPFLNKLVAPNPNVNDVKDMFSPGLPYFIACSSATSGKKGKLFAKYNHAARSSLQVVDEHANPVSAQGGKNCIVYSLTYREIIQVTDDDGVSVARFPISSMSGGVIRMKNGIHVDRDPFWMTLTAPRATSPLAASFIVNYRSFLLVHLVFALADPQLETINTLFGYMFVDMMRCMEEEWDTLVHSIETGVLPDWEGTSHVQQYLEPKFMARPERAAHLRTVGKATEQPGWLKKLWPGLNVVISIASGAFALVVPKMRHYLGPDVRMTSLGFTASEAYIGTAYSLTELNLFKATSDDIIEYLDLSCPETASNLAFAHEVKVGHRYEVIVTTRDGLWRYRLGDVVEIVGFDSIDGSPILRYVERRGTVVRVQGALISEEELTGAIFSAQDVLGRITEMTAIVDDRKMPCSLAFLVEIDGELSASAHQALARVEAALCSSNELVRRVMNSKRLASPTIHILKPGTFREYRALKIKAAITGTGQIKVPTVLWDHEIQEWMLQRVERVIVGQDE</sequence>
<dbReference type="Proteomes" id="UP001194468">
    <property type="component" value="Unassembled WGS sequence"/>
</dbReference>
<dbReference type="PANTHER" id="PTHR31901:SF9">
    <property type="entry name" value="GH3 DOMAIN-CONTAINING PROTEIN"/>
    <property type="match status" value="1"/>
</dbReference>
<reference evidence="3" key="1">
    <citation type="submission" date="2019-10" db="EMBL/GenBank/DDBJ databases">
        <authorList>
            <consortium name="DOE Joint Genome Institute"/>
            <person name="Kuo A."/>
            <person name="Miyauchi S."/>
            <person name="Kiss E."/>
            <person name="Drula E."/>
            <person name="Kohler A."/>
            <person name="Sanchez-Garcia M."/>
            <person name="Andreopoulos B."/>
            <person name="Barry K.W."/>
            <person name="Bonito G."/>
            <person name="Buee M."/>
            <person name="Carver A."/>
            <person name="Chen C."/>
            <person name="Cichocki N."/>
            <person name="Clum A."/>
            <person name="Culley D."/>
            <person name="Crous P.W."/>
            <person name="Fauchery L."/>
            <person name="Girlanda M."/>
            <person name="Hayes R."/>
            <person name="Keri Z."/>
            <person name="LaButti K."/>
            <person name="Lipzen A."/>
            <person name="Lombard V."/>
            <person name="Magnuson J."/>
            <person name="Maillard F."/>
            <person name="Morin E."/>
            <person name="Murat C."/>
            <person name="Nolan M."/>
            <person name="Ohm R."/>
            <person name="Pangilinan J."/>
            <person name="Pereira M."/>
            <person name="Perotto S."/>
            <person name="Peter M."/>
            <person name="Riley R."/>
            <person name="Sitrit Y."/>
            <person name="Stielow B."/>
            <person name="Szollosi G."/>
            <person name="Zifcakova L."/>
            <person name="Stursova M."/>
            <person name="Spatafora J.W."/>
            <person name="Tedersoo L."/>
            <person name="Vaario L.-M."/>
            <person name="Yamada A."/>
            <person name="Yan M."/>
            <person name="Wang P."/>
            <person name="Xu J."/>
            <person name="Bruns T."/>
            <person name="Baldrian P."/>
            <person name="Vilgalys R."/>
            <person name="Henrissat B."/>
            <person name="Grigoriev I.V."/>
            <person name="Hibbett D."/>
            <person name="Nagy L.G."/>
            <person name="Martin F.M."/>
        </authorList>
    </citation>
    <scope>NUCLEOTIDE SEQUENCE</scope>
    <source>
        <strain evidence="3">BED1</strain>
    </source>
</reference>
<dbReference type="EMBL" id="WHUW01000007">
    <property type="protein sequence ID" value="KAF8443864.1"/>
    <property type="molecule type" value="Genomic_DNA"/>
</dbReference>
<dbReference type="InterPro" id="IPR055378">
    <property type="entry name" value="GH3_C"/>
</dbReference>
<dbReference type="PANTHER" id="PTHR31901">
    <property type="entry name" value="GH3 DOMAIN-CONTAINING PROTEIN"/>
    <property type="match status" value="1"/>
</dbReference>
<dbReference type="Pfam" id="PF23571">
    <property type="entry name" value="GH3_M"/>
    <property type="match status" value="1"/>
</dbReference>
<evidence type="ECO:0000313" key="4">
    <source>
        <dbReference type="Proteomes" id="UP001194468"/>
    </source>
</evidence>
<dbReference type="Pfam" id="PF23572">
    <property type="entry name" value="GH3_C"/>
    <property type="match status" value="1"/>
</dbReference>
<feature type="domain" description="GH3 middle" evidence="1">
    <location>
        <begin position="385"/>
        <end position="448"/>
    </location>
</feature>